<evidence type="ECO:0000313" key="2">
    <source>
        <dbReference type="Proteomes" id="UP001469553"/>
    </source>
</evidence>
<proteinExistence type="predicted"/>
<organism evidence="1 2">
    <name type="scientific">Ameca splendens</name>
    <dbReference type="NCBI Taxonomy" id="208324"/>
    <lineage>
        <taxon>Eukaryota</taxon>
        <taxon>Metazoa</taxon>
        <taxon>Chordata</taxon>
        <taxon>Craniata</taxon>
        <taxon>Vertebrata</taxon>
        <taxon>Euteleostomi</taxon>
        <taxon>Actinopterygii</taxon>
        <taxon>Neopterygii</taxon>
        <taxon>Teleostei</taxon>
        <taxon>Neoteleostei</taxon>
        <taxon>Acanthomorphata</taxon>
        <taxon>Ovalentaria</taxon>
        <taxon>Atherinomorphae</taxon>
        <taxon>Cyprinodontiformes</taxon>
        <taxon>Goodeidae</taxon>
        <taxon>Ameca</taxon>
    </lineage>
</organism>
<evidence type="ECO:0000313" key="1">
    <source>
        <dbReference type="EMBL" id="MEQ2316602.1"/>
    </source>
</evidence>
<protein>
    <submittedName>
        <fullName evidence="1">Uncharacterized protein</fullName>
    </submittedName>
</protein>
<name>A0ABV1ADF5_9TELE</name>
<accession>A0ABV1ADF5</accession>
<dbReference type="EMBL" id="JAHRIP010089395">
    <property type="protein sequence ID" value="MEQ2316602.1"/>
    <property type="molecule type" value="Genomic_DNA"/>
</dbReference>
<keyword evidence="2" id="KW-1185">Reference proteome</keyword>
<gene>
    <name evidence="1" type="ORF">AMECASPLE_034085</name>
</gene>
<dbReference type="PROSITE" id="PS51257">
    <property type="entry name" value="PROKAR_LIPOPROTEIN"/>
    <property type="match status" value="1"/>
</dbReference>
<comment type="caution">
    <text evidence="1">The sequence shown here is derived from an EMBL/GenBank/DDBJ whole genome shotgun (WGS) entry which is preliminary data.</text>
</comment>
<reference evidence="1 2" key="1">
    <citation type="submission" date="2021-06" db="EMBL/GenBank/DDBJ databases">
        <authorList>
            <person name="Palmer J.M."/>
        </authorList>
    </citation>
    <scope>NUCLEOTIDE SEQUENCE [LARGE SCALE GENOMIC DNA]</scope>
    <source>
        <strain evidence="1 2">AS_MEX2019</strain>
        <tissue evidence="1">Muscle</tissue>
    </source>
</reference>
<dbReference type="Proteomes" id="UP001469553">
    <property type="component" value="Unassembled WGS sequence"/>
</dbReference>
<sequence length="98" mass="11374">MLPPTEKPTRGPHGFGSALMSCTVRILCENLEDLSLVFRITSHKLFLELLRDEDRKVLMDHMRTVSQRQPERQTSAVFLRQQVQSRVSCCSFRFCPHV</sequence>